<dbReference type="InterPro" id="IPR007829">
    <property type="entry name" value="TM2"/>
</dbReference>
<feature type="compositionally biased region" description="Low complexity" evidence="5">
    <location>
        <begin position="83"/>
        <end position="99"/>
    </location>
</feature>
<dbReference type="PANTHER" id="PTHR21016">
    <property type="entry name" value="BETA-AMYLOID BINDING PROTEIN-RELATED"/>
    <property type="match status" value="1"/>
</dbReference>
<keyword evidence="3 6" id="KW-1133">Transmembrane helix</keyword>
<feature type="region of interest" description="Disordered" evidence="5">
    <location>
        <begin position="82"/>
        <end position="108"/>
    </location>
</feature>
<organism evidence="8">
    <name type="scientific">Vecturithrix granuli</name>
    <dbReference type="NCBI Taxonomy" id="1499967"/>
    <lineage>
        <taxon>Bacteria</taxon>
        <taxon>Candidatus Moduliflexota</taxon>
        <taxon>Candidatus Vecturitrichia</taxon>
        <taxon>Candidatus Vecturitrichales</taxon>
        <taxon>Candidatus Vecturitrichaceae</taxon>
        <taxon>Candidatus Vecturithrix</taxon>
    </lineage>
</organism>
<feature type="transmembrane region" description="Helical" evidence="6">
    <location>
        <begin position="33"/>
        <end position="53"/>
    </location>
</feature>
<evidence type="ECO:0000256" key="3">
    <source>
        <dbReference type="ARBA" id="ARBA00022989"/>
    </source>
</evidence>
<dbReference type="STRING" id="1499967.U27_05410"/>
<dbReference type="Pfam" id="PF05154">
    <property type="entry name" value="TM2"/>
    <property type="match status" value="1"/>
</dbReference>
<protein>
    <submittedName>
        <fullName evidence="8">TM2 domain protein</fullName>
    </submittedName>
</protein>
<reference evidence="8" key="1">
    <citation type="journal article" date="2015" name="PeerJ">
        <title>First genomic representation of candidate bacterial phylum KSB3 points to enhanced environmental sensing as a trigger of wastewater bulking.</title>
        <authorList>
            <person name="Sekiguchi Y."/>
            <person name="Ohashi A."/>
            <person name="Parks D.H."/>
            <person name="Yamauchi T."/>
            <person name="Tyson G.W."/>
            <person name="Hugenholtz P."/>
        </authorList>
    </citation>
    <scope>NUCLEOTIDE SEQUENCE [LARGE SCALE GENOMIC DNA]</scope>
</reference>
<evidence type="ECO:0000313" key="8">
    <source>
        <dbReference type="EMBL" id="GAK58436.1"/>
    </source>
</evidence>
<evidence type="ECO:0000259" key="7">
    <source>
        <dbReference type="Pfam" id="PF05154"/>
    </source>
</evidence>
<dbReference type="eggNOG" id="COG2314">
    <property type="taxonomic scope" value="Bacteria"/>
</dbReference>
<dbReference type="AlphaFoldDB" id="A0A081C1I1"/>
<gene>
    <name evidence="8" type="ORF">U27_05410</name>
</gene>
<evidence type="ECO:0000256" key="2">
    <source>
        <dbReference type="ARBA" id="ARBA00022692"/>
    </source>
</evidence>
<dbReference type="EMBL" id="DF820467">
    <property type="protein sequence ID" value="GAK58436.1"/>
    <property type="molecule type" value="Genomic_DNA"/>
</dbReference>
<keyword evidence="2 6" id="KW-0812">Transmembrane</keyword>
<evidence type="ECO:0000256" key="1">
    <source>
        <dbReference type="ARBA" id="ARBA00004141"/>
    </source>
</evidence>
<proteinExistence type="predicted"/>
<keyword evidence="9" id="KW-1185">Reference proteome</keyword>
<evidence type="ECO:0000256" key="4">
    <source>
        <dbReference type="ARBA" id="ARBA00023136"/>
    </source>
</evidence>
<name>A0A081C1I1_VECG1</name>
<evidence type="ECO:0000313" key="9">
    <source>
        <dbReference type="Proteomes" id="UP000030661"/>
    </source>
</evidence>
<accession>A0A081C1I1</accession>
<dbReference type="Proteomes" id="UP000030661">
    <property type="component" value="Unassembled WGS sequence"/>
</dbReference>
<evidence type="ECO:0000256" key="5">
    <source>
        <dbReference type="SAM" id="MobiDB-lite"/>
    </source>
</evidence>
<comment type="subcellular location">
    <subcellularLocation>
        <location evidence="1">Membrane</location>
        <topology evidence="1">Multi-pass membrane protein</topology>
    </subcellularLocation>
</comment>
<dbReference type="HOGENOM" id="CLU_133283_0_0_0"/>
<keyword evidence="4 6" id="KW-0472">Membrane</keyword>
<dbReference type="InterPro" id="IPR050932">
    <property type="entry name" value="TM2D1-3-like"/>
</dbReference>
<evidence type="ECO:0000256" key="6">
    <source>
        <dbReference type="SAM" id="Phobius"/>
    </source>
</evidence>
<feature type="domain" description="TM2" evidence="7">
    <location>
        <begin position="2"/>
        <end position="51"/>
    </location>
</feature>
<dbReference type="PANTHER" id="PTHR21016:SF25">
    <property type="entry name" value="TM2 DOMAIN-CONTAINING PROTEIN DDB_G0277895-RELATED"/>
    <property type="match status" value="1"/>
</dbReference>
<dbReference type="GO" id="GO:0016020">
    <property type="term" value="C:membrane"/>
    <property type="evidence" value="ECO:0007669"/>
    <property type="project" value="UniProtKB-SubCell"/>
</dbReference>
<sequence>MKSSGIAFLLWCAWIFGFGGIHRFYLGKYGTGILYLLTWGLFGIGQVIDLFRISGMVEQENLKWQLRQGPTVNINIQGQTDYSASTHSSHQSPRSQTSSRKPEPDANPAKTLETTILKLARKFQGRLTPLELAANSVLSLEEADNALEDFVRKGYANMVVTDAGNIVYEFPGFLQFDSSSSRELRDDYDTL</sequence>